<name>A0A0G1WHI4_9BACT</name>
<accession>A0A0G1WHI4</accession>
<reference evidence="1 2" key="1">
    <citation type="journal article" date="2015" name="Nature">
        <title>rRNA introns, odd ribosomes, and small enigmatic genomes across a large radiation of phyla.</title>
        <authorList>
            <person name="Brown C.T."/>
            <person name="Hug L.A."/>
            <person name="Thomas B.C."/>
            <person name="Sharon I."/>
            <person name="Castelle C.J."/>
            <person name="Singh A."/>
            <person name="Wilkins M.J."/>
            <person name="Williams K.H."/>
            <person name="Banfield J.F."/>
        </authorList>
    </citation>
    <scope>NUCLEOTIDE SEQUENCE [LARGE SCALE GENOMIC DNA]</scope>
</reference>
<dbReference type="EMBL" id="LCQQ01000087">
    <property type="protein sequence ID" value="KKW18263.1"/>
    <property type="molecule type" value="Genomic_DNA"/>
</dbReference>
<proteinExistence type="predicted"/>
<dbReference type="Proteomes" id="UP000034201">
    <property type="component" value="Unassembled WGS sequence"/>
</dbReference>
<evidence type="ECO:0000313" key="2">
    <source>
        <dbReference type="Proteomes" id="UP000034201"/>
    </source>
</evidence>
<sequence length="64" mass="6882">MAAAVLVLVAGGFWYFNKPAASDYESVPARRGDILQEVSVTGRVKPSQSVELAFERAGRAVWVG</sequence>
<organism evidence="1 2">
    <name type="scientific">Candidatus Adlerbacteria bacterium GW2011_GWC1_50_9</name>
    <dbReference type="NCBI Taxonomy" id="1618608"/>
    <lineage>
        <taxon>Bacteria</taxon>
        <taxon>Candidatus Adleribacteriota</taxon>
    </lineage>
</organism>
<evidence type="ECO:0000313" key="1">
    <source>
        <dbReference type="EMBL" id="KKW18263.1"/>
    </source>
</evidence>
<feature type="non-terminal residue" evidence="1">
    <location>
        <position position="64"/>
    </location>
</feature>
<comment type="caution">
    <text evidence="1">The sequence shown here is derived from an EMBL/GenBank/DDBJ whole genome shotgun (WGS) entry which is preliminary data.</text>
</comment>
<protein>
    <submittedName>
        <fullName evidence="1">Uncharacterized protein</fullName>
    </submittedName>
</protein>
<dbReference type="AlphaFoldDB" id="A0A0G1WHI4"/>
<gene>
    <name evidence="1" type="ORF">UY61_C0087G0001</name>
</gene>